<proteinExistence type="inferred from homology"/>
<evidence type="ECO:0000256" key="1">
    <source>
        <dbReference type="ARBA" id="ARBA00001946"/>
    </source>
</evidence>
<dbReference type="PANTHER" id="PTHR45769">
    <property type="entry name" value="ADENOSINE KINASE"/>
    <property type="match status" value="1"/>
</dbReference>
<dbReference type="CDD" id="cd01168">
    <property type="entry name" value="adenosine_kinase"/>
    <property type="match status" value="1"/>
</dbReference>
<dbReference type="GO" id="GO:0044209">
    <property type="term" value="P:AMP salvage"/>
    <property type="evidence" value="ECO:0007669"/>
    <property type="project" value="UniProtKB-UniRule"/>
</dbReference>
<dbReference type="FunFam" id="3.40.1190.20:FF:000014">
    <property type="entry name" value="ADO1p Adenosine kinase"/>
    <property type="match status" value="1"/>
</dbReference>
<dbReference type="SUPFAM" id="SSF53613">
    <property type="entry name" value="Ribokinase-like"/>
    <property type="match status" value="1"/>
</dbReference>
<organism evidence="13 14">
    <name type="scientific">Exophiala oligosperma</name>
    <dbReference type="NCBI Taxonomy" id="215243"/>
    <lineage>
        <taxon>Eukaryota</taxon>
        <taxon>Fungi</taxon>
        <taxon>Dikarya</taxon>
        <taxon>Ascomycota</taxon>
        <taxon>Pezizomycotina</taxon>
        <taxon>Eurotiomycetes</taxon>
        <taxon>Chaetothyriomycetidae</taxon>
        <taxon>Chaetothyriales</taxon>
        <taxon>Herpotrichiellaceae</taxon>
        <taxon>Exophiala</taxon>
    </lineage>
</organism>
<dbReference type="InterPro" id="IPR011611">
    <property type="entry name" value="PfkB_dom"/>
</dbReference>
<dbReference type="GeneID" id="27361617"/>
<evidence type="ECO:0000259" key="12">
    <source>
        <dbReference type="Pfam" id="PF00294"/>
    </source>
</evidence>
<keyword evidence="5 11" id="KW-0808">Transferase</keyword>
<keyword evidence="6 11" id="KW-0660">Purine salvage</keyword>
<sequence>MANQKFKLLCLENPLLDIQGQGDEAMLQQYGLKLDDTLLVEPHQMGLYDDLIKNHNAKLIPGGAAQNTARGAQYMLPPNSVFYIGCVGDDEYAKILREKCAEQGLHVEYMVDTSTPTGKCGVVITGHHRTMCTHLAAANNYKLEHLQQPRIWSMVESTDVYYVGGYHLTVCPPAAMAVAKHAAANNKTFMLSLSAGFIPQFFKDQLAELMPYTDYVFGNENEAKTWAESQGKSGISMAECAKLMAETPKVNTQRPRIVIVTQGTDPTIVAIKGQDKEAEVKEYPVPVIEKELINDTNGAGDAFAGGFCAGVVEGDSLETCIKKGQWLARLGLQELGPSYPIPKQSFKA</sequence>
<feature type="active site" description="Proton acceptor" evidence="10">
    <location>
        <position position="301"/>
    </location>
</feature>
<comment type="cofactor">
    <cofactor evidence="1 11">
        <name>Mg(2+)</name>
        <dbReference type="ChEBI" id="CHEBI:18420"/>
    </cofactor>
</comment>
<dbReference type="GO" id="GO:0006166">
    <property type="term" value="P:purine ribonucleoside salvage"/>
    <property type="evidence" value="ECO:0007669"/>
    <property type="project" value="UniProtKB-KW"/>
</dbReference>
<name>A0A0D2BMF1_9EURO</name>
<evidence type="ECO:0000256" key="8">
    <source>
        <dbReference type="ARBA" id="ARBA00022777"/>
    </source>
</evidence>
<dbReference type="Pfam" id="PF00294">
    <property type="entry name" value="PfkB"/>
    <property type="match status" value="1"/>
</dbReference>
<evidence type="ECO:0000256" key="9">
    <source>
        <dbReference type="ARBA" id="ARBA00022840"/>
    </source>
</evidence>
<evidence type="ECO:0000256" key="11">
    <source>
        <dbReference type="RuleBase" id="RU368116"/>
    </source>
</evidence>
<dbReference type="EMBL" id="KN847341">
    <property type="protein sequence ID" value="KIW38587.1"/>
    <property type="molecule type" value="Genomic_DNA"/>
</dbReference>
<reference evidence="13 14" key="1">
    <citation type="submission" date="2015-01" db="EMBL/GenBank/DDBJ databases">
        <title>The Genome Sequence of Exophiala oligosperma CBS72588.</title>
        <authorList>
            <consortium name="The Broad Institute Genomics Platform"/>
            <person name="Cuomo C."/>
            <person name="de Hoog S."/>
            <person name="Gorbushina A."/>
            <person name="Stielow B."/>
            <person name="Teixiera M."/>
            <person name="Abouelleil A."/>
            <person name="Chapman S.B."/>
            <person name="Priest M."/>
            <person name="Young S.K."/>
            <person name="Wortman J."/>
            <person name="Nusbaum C."/>
            <person name="Birren B."/>
        </authorList>
    </citation>
    <scope>NUCLEOTIDE SEQUENCE [LARGE SCALE GENOMIC DNA]</scope>
    <source>
        <strain evidence="13 14">CBS 72588</strain>
    </source>
</reference>
<keyword evidence="14" id="KW-1185">Reference proteome</keyword>
<comment type="similarity">
    <text evidence="3 11">Belongs to the carbohydrate kinase PfkB family.</text>
</comment>
<dbReference type="EC" id="2.7.1.20" evidence="4 11"/>
<dbReference type="Proteomes" id="UP000053342">
    <property type="component" value="Unassembled WGS sequence"/>
</dbReference>
<keyword evidence="11" id="KW-0460">Magnesium</keyword>
<dbReference type="GO" id="GO:0005829">
    <property type="term" value="C:cytosol"/>
    <property type="evidence" value="ECO:0007669"/>
    <property type="project" value="TreeGrafter"/>
</dbReference>
<dbReference type="AlphaFoldDB" id="A0A0D2BMF1"/>
<dbReference type="GO" id="GO:0005524">
    <property type="term" value="F:ATP binding"/>
    <property type="evidence" value="ECO:0007669"/>
    <property type="project" value="UniProtKB-UniRule"/>
</dbReference>
<evidence type="ECO:0000256" key="10">
    <source>
        <dbReference type="PIRSR" id="PIRSR601805-1"/>
    </source>
</evidence>
<evidence type="ECO:0000256" key="4">
    <source>
        <dbReference type="ARBA" id="ARBA00012119"/>
    </source>
</evidence>
<dbReference type="STRING" id="215243.A0A0D2BMF1"/>
<comment type="catalytic activity">
    <reaction evidence="11">
        <text>adenosine + ATP = AMP + ADP + H(+)</text>
        <dbReference type="Rhea" id="RHEA:20824"/>
        <dbReference type="ChEBI" id="CHEBI:15378"/>
        <dbReference type="ChEBI" id="CHEBI:16335"/>
        <dbReference type="ChEBI" id="CHEBI:30616"/>
        <dbReference type="ChEBI" id="CHEBI:456215"/>
        <dbReference type="ChEBI" id="CHEBI:456216"/>
        <dbReference type="EC" id="2.7.1.20"/>
    </reaction>
</comment>
<dbReference type="PRINTS" id="PR00989">
    <property type="entry name" value="ADENOKINASE"/>
</dbReference>
<evidence type="ECO:0000256" key="3">
    <source>
        <dbReference type="ARBA" id="ARBA00010688"/>
    </source>
</evidence>
<comment type="function">
    <text evidence="11">ATP dependent phosphorylation of adenosine and other related nucleoside analogs to monophosphate derivatives.</text>
</comment>
<dbReference type="RefSeq" id="XP_016258803.1">
    <property type="nucleotide sequence ID" value="XM_016410996.1"/>
</dbReference>
<protein>
    <recommendedName>
        <fullName evidence="4 11">Adenosine kinase</fullName>
        <shortName evidence="11">AK</shortName>
        <ecNumber evidence="4 11">2.7.1.20</ecNumber>
    </recommendedName>
    <alternativeName>
        <fullName evidence="11">Adenosine 5'-phosphotransferase</fullName>
    </alternativeName>
</protein>
<evidence type="ECO:0000313" key="13">
    <source>
        <dbReference type="EMBL" id="KIW38587.1"/>
    </source>
</evidence>
<dbReference type="InterPro" id="IPR029056">
    <property type="entry name" value="Ribokinase-like"/>
</dbReference>
<dbReference type="Gene3D" id="3.30.1110.10">
    <property type="match status" value="1"/>
</dbReference>
<dbReference type="HOGENOM" id="CLU_045832_0_0_1"/>
<evidence type="ECO:0000256" key="5">
    <source>
        <dbReference type="ARBA" id="ARBA00022679"/>
    </source>
</evidence>
<keyword evidence="7 11" id="KW-0547">Nucleotide-binding</keyword>
<dbReference type="PANTHER" id="PTHR45769:SF3">
    <property type="entry name" value="ADENOSINE KINASE"/>
    <property type="match status" value="1"/>
</dbReference>
<evidence type="ECO:0000256" key="7">
    <source>
        <dbReference type="ARBA" id="ARBA00022741"/>
    </source>
</evidence>
<dbReference type="InterPro" id="IPR001805">
    <property type="entry name" value="Adenokinase"/>
</dbReference>
<dbReference type="OrthoDB" id="432447at2759"/>
<accession>A0A0D2BMF1</accession>
<comment type="pathway">
    <text evidence="2 11">Purine metabolism; AMP biosynthesis via salvage pathway; AMP from adenosine: step 1/1.</text>
</comment>
<keyword evidence="8 11" id="KW-0418">Kinase</keyword>
<dbReference type="Gene3D" id="3.40.1190.20">
    <property type="match status" value="1"/>
</dbReference>
<evidence type="ECO:0000313" key="14">
    <source>
        <dbReference type="Proteomes" id="UP000053342"/>
    </source>
</evidence>
<evidence type="ECO:0000256" key="2">
    <source>
        <dbReference type="ARBA" id="ARBA00004801"/>
    </source>
</evidence>
<dbReference type="VEuPathDB" id="FungiDB:PV06_09543"/>
<dbReference type="GO" id="GO:0005634">
    <property type="term" value="C:nucleus"/>
    <property type="evidence" value="ECO:0007669"/>
    <property type="project" value="TreeGrafter"/>
</dbReference>
<feature type="domain" description="Carbohydrate kinase PfkB" evidence="12">
    <location>
        <begin position="44"/>
        <end position="343"/>
    </location>
</feature>
<dbReference type="UniPathway" id="UPA00588">
    <property type="reaction ID" value="UER00659"/>
</dbReference>
<gene>
    <name evidence="13" type="ORF">PV06_09543</name>
</gene>
<evidence type="ECO:0000256" key="6">
    <source>
        <dbReference type="ARBA" id="ARBA00022726"/>
    </source>
</evidence>
<keyword evidence="9 11" id="KW-0067">ATP-binding</keyword>
<dbReference type="GO" id="GO:0006144">
    <property type="term" value="P:purine nucleobase metabolic process"/>
    <property type="evidence" value="ECO:0007669"/>
    <property type="project" value="TreeGrafter"/>
</dbReference>
<dbReference type="GO" id="GO:0004001">
    <property type="term" value="F:adenosine kinase activity"/>
    <property type="evidence" value="ECO:0007669"/>
    <property type="project" value="UniProtKB-UniRule"/>
</dbReference>